<dbReference type="SUPFAM" id="SSF48498">
    <property type="entry name" value="Tetracyclin repressor-like, C-terminal domain"/>
    <property type="match status" value="1"/>
</dbReference>
<reference evidence="4" key="1">
    <citation type="submission" date="2021-03" db="EMBL/GenBank/DDBJ databases">
        <title>Streptomyces poriferae sp. nov., a novel marine sponge-derived Actinobacteria species with anti-MRSA activity.</title>
        <authorList>
            <person name="Sandoval-Powers M."/>
            <person name="Kralova S."/>
            <person name="Nguyen G.-S."/>
            <person name="Fawwal D."/>
            <person name="Degnes K."/>
            <person name="Klinkenberg G."/>
            <person name="Sletta H."/>
            <person name="Wentzel A."/>
            <person name="Liles M.R."/>
        </authorList>
    </citation>
    <scope>NUCLEOTIDE SEQUENCE</scope>
    <source>
        <strain evidence="4">DSM 41794</strain>
    </source>
</reference>
<dbReference type="AlphaFoldDB" id="A0A939F6P4"/>
<evidence type="ECO:0000313" key="4">
    <source>
        <dbReference type="EMBL" id="MBO0512846.1"/>
    </source>
</evidence>
<accession>A0A939F6P4</accession>
<evidence type="ECO:0000259" key="3">
    <source>
        <dbReference type="Pfam" id="PF02909"/>
    </source>
</evidence>
<evidence type="ECO:0000313" key="5">
    <source>
        <dbReference type="Proteomes" id="UP000664167"/>
    </source>
</evidence>
<evidence type="ECO:0000256" key="1">
    <source>
        <dbReference type="ARBA" id="ARBA00023015"/>
    </source>
</evidence>
<dbReference type="EMBL" id="JAFLRJ010000121">
    <property type="protein sequence ID" value="MBO0512846.1"/>
    <property type="molecule type" value="Genomic_DNA"/>
</dbReference>
<comment type="caution">
    <text evidence="4">The sequence shown here is derived from an EMBL/GenBank/DDBJ whole genome shotgun (WGS) entry which is preliminary data.</text>
</comment>
<dbReference type="Proteomes" id="UP000664167">
    <property type="component" value="Unassembled WGS sequence"/>
</dbReference>
<organism evidence="4 5">
    <name type="scientific">Streptomyces beijiangensis</name>
    <dbReference type="NCBI Taxonomy" id="163361"/>
    <lineage>
        <taxon>Bacteria</taxon>
        <taxon>Bacillati</taxon>
        <taxon>Actinomycetota</taxon>
        <taxon>Actinomycetes</taxon>
        <taxon>Kitasatosporales</taxon>
        <taxon>Streptomycetaceae</taxon>
        <taxon>Streptomyces</taxon>
    </lineage>
</organism>
<keyword evidence="1" id="KW-0805">Transcription regulation</keyword>
<keyword evidence="2" id="KW-0804">Transcription</keyword>
<protein>
    <submittedName>
        <fullName evidence="4">TetR/AcrR family transcriptional regulator C-terminal domain-containing protein</fullName>
    </submittedName>
</protein>
<proteinExistence type="predicted"/>
<keyword evidence="5" id="KW-1185">Reference proteome</keyword>
<gene>
    <name evidence="4" type="ORF">J0695_13655</name>
</gene>
<dbReference type="InterPro" id="IPR004111">
    <property type="entry name" value="Repressor_TetR_C"/>
</dbReference>
<dbReference type="InterPro" id="IPR036271">
    <property type="entry name" value="Tet_transcr_reg_TetR-rel_C_sf"/>
</dbReference>
<dbReference type="GO" id="GO:0045892">
    <property type="term" value="P:negative regulation of DNA-templated transcription"/>
    <property type="evidence" value="ECO:0007669"/>
    <property type="project" value="InterPro"/>
</dbReference>
<sequence length="131" mass="14035">LSAYSLRAMVLRHPWVASVLGQVGLAGLGPNVMRMSERMQVLFEGAGLASEEAGLAISALTSYVVGMAVSEGAYLSMIARSGMSEREFVKSVVSEEETAVLADPEKAREEKFDYGLQLVLDGLAGRVSPRR</sequence>
<dbReference type="Pfam" id="PF02909">
    <property type="entry name" value="TetR_C_1"/>
    <property type="match status" value="1"/>
</dbReference>
<feature type="domain" description="Tetracycline repressor TetR C-terminal" evidence="3">
    <location>
        <begin position="3"/>
        <end position="124"/>
    </location>
</feature>
<name>A0A939F6P4_9ACTN</name>
<dbReference type="Gene3D" id="1.10.357.10">
    <property type="entry name" value="Tetracycline Repressor, domain 2"/>
    <property type="match status" value="1"/>
</dbReference>
<feature type="non-terminal residue" evidence="4">
    <location>
        <position position="1"/>
    </location>
</feature>
<evidence type="ECO:0000256" key="2">
    <source>
        <dbReference type="ARBA" id="ARBA00023163"/>
    </source>
</evidence>
<dbReference type="RefSeq" id="WP_206962279.1">
    <property type="nucleotide sequence ID" value="NZ_JAFLRJ010000121.1"/>
</dbReference>